<proteinExistence type="predicted"/>
<sequence>MKQILWDRLRTKLFKNDEKIMEEPEEPQPEEITQTIEIITLQEQLGIFKQVDQYMKEYTPKYALASHDYEKGFAMKNDVFVSTAGEDPISRCNLEVFYQQAGTTTKAVTYLVSLIKFGGDEWKVFQVK</sequence>
<gene>
    <name evidence="1" type="ORF">BAZO_14724</name>
</gene>
<dbReference type="STRING" id="1131731.BAZO_14724"/>
<keyword evidence="2" id="KW-1185">Reference proteome</keyword>
<reference evidence="1 2" key="1">
    <citation type="journal article" date="2012" name="Front. Microbiol.">
        <title>Redundancy and modularity in membrane-associated dissimilatory nitrate reduction in Bacillus.</title>
        <authorList>
            <person name="Heylen K."/>
            <person name="Keltjens J."/>
        </authorList>
    </citation>
    <scope>NUCLEOTIDE SEQUENCE [LARGE SCALE GENOMIC DNA]</scope>
    <source>
        <strain evidence="1 2">LMG 9581</strain>
    </source>
</reference>
<dbReference type="Proteomes" id="UP000006315">
    <property type="component" value="Unassembled WGS sequence"/>
</dbReference>
<comment type="caution">
    <text evidence="1">The sequence shown here is derived from an EMBL/GenBank/DDBJ whole genome shotgun (WGS) entry which is preliminary data.</text>
</comment>
<evidence type="ECO:0000313" key="2">
    <source>
        <dbReference type="Proteomes" id="UP000006315"/>
    </source>
</evidence>
<dbReference type="PATRIC" id="fig|1131731.3.peg.3015"/>
<dbReference type="RefSeq" id="WP_003332356.1">
    <property type="nucleotide sequence ID" value="NZ_AJLR01000122.1"/>
</dbReference>
<name>K6DTR3_SCHAZ</name>
<dbReference type="AlphaFoldDB" id="K6DTR3"/>
<organism evidence="1 2">
    <name type="scientific">Schinkia azotoformans LMG 9581</name>
    <dbReference type="NCBI Taxonomy" id="1131731"/>
    <lineage>
        <taxon>Bacteria</taxon>
        <taxon>Bacillati</taxon>
        <taxon>Bacillota</taxon>
        <taxon>Bacilli</taxon>
        <taxon>Bacillales</taxon>
        <taxon>Bacillaceae</taxon>
        <taxon>Calidifontibacillus/Schinkia group</taxon>
        <taxon>Schinkia</taxon>
    </lineage>
</organism>
<accession>K6DTR3</accession>
<dbReference type="EMBL" id="AJLR01000122">
    <property type="protein sequence ID" value="EKN64181.1"/>
    <property type="molecule type" value="Genomic_DNA"/>
</dbReference>
<protein>
    <submittedName>
        <fullName evidence="1">Uncharacterized protein</fullName>
    </submittedName>
</protein>
<evidence type="ECO:0000313" key="1">
    <source>
        <dbReference type="EMBL" id="EKN64181.1"/>
    </source>
</evidence>